<accession>A0AAP5I284</accession>
<dbReference type="SUPFAM" id="SSF56112">
    <property type="entry name" value="Protein kinase-like (PK-like)"/>
    <property type="match status" value="1"/>
</dbReference>
<protein>
    <submittedName>
        <fullName evidence="1">DUF2252 domain-containing protein</fullName>
    </submittedName>
</protein>
<reference evidence="2" key="1">
    <citation type="journal article" date="2021" name="Science">
        <title>Hunting the eagle killer: A cyanobacterial neurotoxin causes vacuolar myelinopathy.</title>
        <authorList>
            <person name="Breinlinger S."/>
            <person name="Phillips T.J."/>
            <person name="Haram B.N."/>
            <person name="Mares J."/>
            <person name="Martinez Yerena J.A."/>
            <person name="Hrouzek P."/>
            <person name="Sobotka R."/>
            <person name="Henderson W.M."/>
            <person name="Schmieder P."/>
            <person name="Williams S.M."/>
            <person name="Lauderdale J.D."/>
            <person name="Wilde H.D."/>
            <person name="Gerrin W."/>
            <person name="Kust A."/>
            <person name="Washington J.W."/>
            <person name="Wagner C."/>
            <person name="Geier B."/>
            <person name="Liebeke M."/>
            <person name="Enke H."/>
            <person name="Niedermeyer T.H.J."/>
            <person name="Wilde S.B."/>
        </authorList>
    </citation>
    <scope>NUCLEOTIDE SEQUENCE [LARGE SCALE GENOMIC DNA]</scope>
    <source>
        <strain evidence="2">Thurmond2011</strain>
    </source>
</reference>
<dbReference type="RefSeq" id="WP_208338226.1">
    <property type="nucleotide sequence ID" value="NZ_CAWQFN010000041.1"/>
</dbReference>
<dbReference type="EMBL" id="JAALHA020000001">
    <property type="protein sequence ID" value="MDR9893783.1"/>
    <property type="molecule type" value="Genomic_DNA"/>
</dbReference>
<dbReference type="InterPro" id="IPR011009">
    <property type="entry name" value="Kinase-like_dom_sf"/>
</dbReference>
<dbReference type="Pfam" id="PF10009">
    <property type="entry name" value="DUF2252"/>
    <property type="match status" value="1"/>
</dbReference>
<comment type="caution">
    <text evidence="1">The sequence shown here is derived from an EMBL/GenBank/DDBJ whole genome shotgun (WGS) entry which is preliminary data.</text>
</comment>
<evidence type="ECO:0000313" key="1">
    <source>
        <dbReference type="EMBL" id="MDR9893783.1"/>
    </source>
</evidence>
<organism evidence="1 2">
    <name type="scientific">Aetokthonos hydrillicola Thurmond2011</name>
    <dbReference type="NCBI Taxonomy" id="2712845"/>
    <lineage>
        <taxon>Bacteria</taxon>
        <taxon>Bacillati</taxon>
        <taxon>Cyanobacteriota</taxon>
        <taxon>Cyanophyceae</taxon>
        <taxon>Nostocales</taxon>
        <taxon>Hapalosiphonaceae</taxon>
        <taxon>Aetokthonos</taxon>
    </lineage>
</organism>
<name>A0AAP5I284_9CYAN</name>
<evidence type="ECO:0000313" key="2">
    <source>
        <dbReference type="Proteomes" id="UP000667802"/>
    </source>
</evidence>
<sequence>MTTVLERIENFNQGRIPELVHLKYQNMRADPFAFFRGTCHLFYEDWAGNTVLNTAPAVWVCGDLHLENFGSYKGDNRLVYFDINDFDEAILAPCTWDLARFLTSVLVGFRSLEVNESEALALCNCFIDNYISALAKGQARTVERETAVGMVKDLLLSLKERDRKKFLDQRTHEADGKRKLRIDEKRTRAATKEQRLKITHPLENWASQQPDPKFFKVLDVAYRIAGTGSLGVERYVILIEAEGSPNHNYLLDLKAESTSALQRYLSLPQPDWSNQAQRVIAIQNRVQGTPPALLAALESDGKAYVLRELQPLEDRVNLKDSNGKFNRLEKVIRTMSEVVAWGQLRSSGRQKSAIADELIDFASATNWRQPLLDYARAYSAQVEKDYTAFCAELKDKSYS</sequence>
<gene>
    <name evidence="1" type="ORF">G7B40_004240</name>
</gene>
<dbReference type="PANTHER" id="PTHR39441">
    <property type="entry name" value="DUF2252 DOMAIN-CONTAINING PROTEIN"/>
    <property type="match status" value="1"/>
</dbReference>
<keyword evidence="2" id="KW-1185">Reference proteome</keyword>
<proteinExistence type="predicted"/>
<dbReference type="InterPro" id="IPR018721">
    <property type="entry name" value="DUF2252"/>
</dbReference>
<dbReference type="PANTHER" id="PTHR39441:SF1">
    <property type="entry name" value="DUF2252 DOMAIN-CONTAINING PROTEIN"/>
    <property type="match status" value="1"/>
</dbReference>
<dbReference type="AlphaFoldDB" id="A0AAP5I284"/>
<dbReference type="Proteomes" id="UP000667802">
    <property type="component" value="Unassembled WGS sequence"/>
</dbReference>